<dbReference type="AlphaFoldDB" id="A0AAN9B285"/>
<dbReference type="InterPro" id="IPR045875">
    <property type="entry name" value="NTF2"/>
</dbReference>
<keyword evidence="7" id="KW-1185">Reference proteome</keyword>
<keyword evidence="2 4" id="KW-0653">Protein transport</keyword>
<keyword evidence="4" id="KW-0963">Cytoplasm</keyword>
<evidence type="ECO:0000313" key="7">
    <source>
        <dbReference type="Proteomes" id="UP001374579"/>
    </source>
</evidence>
<dbReference type="InterPro" id="IPR002075">
    <property type="entry name" value="NTF2_dom"/>
</dbReference>
<dbReference type="Gene3D" id="3.10.450.50">
    <property type="match status" value="1"/>
</dbReference>
<evidence type="ECO:0000256" key="4">
    <source>
        <dbReference type="RuleBase" id="RU369002"/>
    </source>
</evidence>
<feature type="domain" description="NTF2" evidence="5">
    <location>
        <begin position="18"/>
        <end position="133"/>
    </location>
</feature>
<dbReference type="GO" id="GO:0006913">
    <property type="term" value="P:nucleocytoplasmic transport"/>
    <property type="evidence" value="ECO:0007669"/>
    <property type="project" value="UniProtKB-UniRule"/>
</dbReference>
<dbReference type="SUPFAM" id="SSF54427">
    <property type="entry name" value="NTF2-like"/>
    <property type="match status" value="1"/>
</dbReference>
<sequence>MAPPEPELKDKAEQADQAAKAFSDLYYEYFDKKRHAIKNLYHDSANLIWNGRAVSGKDAIVKFLEELPTSYTNLSSLDSQPVTESAFEGQTTVVVSTFGLVKYQDNKTQSFYQTFILSSQANVWKIVSDNYRFLEASSGAGT</sequence>
<reference evidence="6 7" key="1">
    <citation type="submission" date="2024-02" db="EMBL/GenBank/DDBJ databases">
        <title>Chromosome-scale genome assembly of the rough periwinkle Littorina saxatilis.</title>
        <authorList>
            <person name="De Jode A."/>
            <person name="Faria R."/>
            <person name="Formenti G."/>
            <person name="Sims Y."/>
            <person name="Smith T.P."/>
            <person name="Tracey A."/>
            <person name="Wood J.M.D."/>
            <person name="Zagrodzka Z.B."/>
            <person name="Johannesson K."/>
            <person name="Butlin R.K."/>
            <person name="Leder E.H."/>
        </authorList>
    </citation>
    <scope>NUCLEOTIDE SEQUENCE [LARGE SCALE GENOMIC DNA]</scope>
    <source>
        <strain evidence="6">Snail1</strain>
        <tissue evidence="6">Muscle</tissue>
    </source>
</reference>
<dbReference type="InterPro" id="IPR018222">
    <property type="entry name" value="Nuclear_transport_factor_2_euk"/>
</dbReference>
<dbReference type="PANTHER" id="PTHR12612">
    <property type="entry name" value="NUCLEAR TRANSPORT FACTOR 2"/>
    <property type="match status" value="1"/>
</dbReference>
<dbReference type="Pfam" id="PF02136">
    <property type="entry name" value="NTF2"/>
    <property type="match status" value="1"/>
</dbReference>
<comment type="function">
    <text evidence="4">Has a role in nuclear-cytoplasmic transport of proteins and mRNAs.</text>
</comment>
<dbReference type="GO" id="GO:0005634">
    <property type="term" value="C:nucleus"/>
    <property type="evidence" value="ECO:0007669"/>
    <property type="project" value="UniProtKB-SubCell"/>
</dbReference>
<dbReference type="GO" id="GO:0015031">
    <property type="term" value="P:protein transport"/>
    <property type="evidence" value="ECO:0007669"/>
    <property type="project" value="UniProtKB-KW"/>
</dbReference>
<proteinExistence type="predicted"/>
<evidence type="ECO:0000256" key="3">
    <source>
        <dbReference type="ARBA" id="ARBA00023242"/>
    </source>
</evidence>
<dbReference type="CDD" id="cd00780">
    <property type="entry name" value="NTF2"/>
    <property type="match status" value="1"/>
</dbReference>
<dbReference type="GO" id="GO:0051028">
    <property type="term" value="P:mRNA transport"/>
    <property type="evidence" value="ECO:0007669"/>
    <property type="project" value="UniProtKB-UniRule"/>
</dbReference>
<dbReference type="Proteomes" id="UP001374579">
    <property type="component" value="Unassembled WGS sequence"/>
</dbReference>
<dbReference type="InterPro" id="IPR032710">
    <property type="entry name" value="NTF2-like_dom_sf"/>
</dbReference>
<gene>
    <name evidence="6" type="ORF">V1264_004286</name>
</gene>
<comment type="subcellular location">
    <subcellularLocation>
        <location evidence="4">Cytoplasm</location>
    </subcellularLocation>
    <subcellularLocation>
        <location evidence="4">Nucleus</location>
    </subcellularLocation>
</comment>
<protein>
    <recommendedName>
        <fullName evidence="4">NTF2-related export protein</fullName>
    </recommendedName>
</protein>
<organism evidence="6 7">
    <name type="scientific">Littorina saxatilis</name>
    <dbReference type="NCBI Taxonomy" id="31220"/>
    <lineage>
        <taxon>Eukaryota</taxon>
        <taxon>Metazoa</taxon>
        <taxon>Spiralia</taxon>
        <taxon>Lophotrochozoa</taxon>
        <taxon>Mollusca</taxon>
        <taxon>Gastropoda</taxon>
        <taxon>Caenogastropoda</taxon>
        <taxon>Littorinimorpha</taxon>
        <taxon>Littorinoidea</taxon>
        <taxon>Littorinidae</taxon>
        <taxon>Littorina</taxon>
    </lineage>
</organism>
<dbReference type="FunFam" id="3.10.450.50:FF:000006">
    <property type="entry name" value="NTF2-related export protein 2 isoform 1"/>
    <property type="match status" value="1"/>
</dbReference>
<evidence type="ECO:0000313" key="6">
    <source>
        <dbReference type="EMBL" id="KAK7097281.1"/>
    </source>
</evidence>
<name>A0AAN9B285_9CAEN</name>
<dbReference type="EMBL" id="JBAMIC010000013">
    <property type="protein sequence ID" value="KAK7097281.1"/>
    <property type="molecule type" value="Genomic_DNA"/>
</dbReference>
<evidence type="ECO:0000256" key="1">
    <source>
        <dbReference type="ARBA" id="ARBA00022448"/>
    </source>
</evidence>
<dbReference type="PROSITE" id="PS50177">
    <property type="entry name" value="NTF2_DOMAIN"/>
    <property type="match status" value="1"/>
</dbReference>
<dbReference type="GO" id="GO:0005737">
    <property type="term" value="C:cytoplasm"/>
    <property type="evidence" value="ECO:0007669"/>
    <property type="project" value="UniProtKB-SubCell"/>
</dbReference>
<keyword evidence="1 4" id="KW-0813">Transport</keyword>
<comment type="caution">
    <text evidence="6">The sequence shown here is derived from an EMBL/GenBank/DDBJ whole genome shotgun (WGS) entry which is preliminary data.</text>
</comment>
<evidence type="ECO:0000256" key="2">
    <source>
        <dbReference type="ARBA" id="ARBA00022927"/>
    </source>
</evidence>
<accession>A0AAN9B285</accession>
<evidence type="ECO:0000259" key="5">
    <source>
        <dbReference type="PROSITE" id="PS50177"/>
    </source>
</evidence>
<keyword evidence="3 4" id="KW-0539">Nucleus</keyword>